<keyword evidence="1" id="KW-0732">Signal</keyword>
<evidence type="ECO:0000313" key="3">
    <source>
        <dbReference type="EMBL" id="RGM43261.1"/>
    </source>
</evidence>
<protein>
    <submittedName>
        <fullName evidence="3">DUF3836 domain-containing protein</fullName>
    </submittedName>
</protein>
<reference evidence="6 7" key="1">
    <citation type="submission" date="2018-08" db="EMBL/GenBank/DDBJ databases">
        <title>A genome reference for cultivated species of the human gut microbiota.</title>
        <authorList>
            <person name="Zou Y."/>
            <person name="Xue W."/>
            <person name="Luo G."/>
        </authorList>
    </citation>
    <scope>NUCLEOTIDE SEQUENCE [LARGE SCALE GENOMIC DNA]</scope>
    <source>
        <strain evidence="4 9">AF24-16AC</strain>
        <strain evidence="5 8">AF31-28B-AC</strain>
        <strain evidence="3 6">OM08-14</strain>
        <strain evidence="2 7">TF10-3AC</strain>
    </source>
</reference>
<gene>
    <name evidence="4" type="ORF">DWY14_02015</name>
    <name evidence="5" type="ORF">DWZ34_10380</name>
    <name evidence="3" type="ORF">DXC17_00675</name>
    <name evidence="2" type="ORF">DXD04_00330</name>
</gene>
<feature type="signal peptide" evidence="1">
    <location>
        <begin position="1"/>
        <end position="25"/>
    </location>
</feature>
<evidence type="ECO:0000313" key="9">
    <source>
        <dbReference type="Proteomes" id="UP000285750"/>
    </source>
</evidence>
<evidence type="ECO:0000313" key="5">
    <source>
        <dbReference type="EMBL" id="RHM95870.1"/>
    </source>
</evidence>
<keyword evidence="7" id="KW-1185">Reference proteome</keyword>
<comment type="caution">
    <text evidence="3">The sequence shown here is derived from an EMBL/GenBank/DDBJ whole genome shotgun (WGS) entry which is preliminary data.</text>
</comment>
<dbReference type="Gene3D" id="2.40.128.720">
    <property type="match status" value="1"/>
</dbReference>
<dbReference type="InterPro" id="IPR024339">
    <property type="entry name" value="DUF3836"/>
</dbReference>
<dbReference type="Proteomes" id="UP000260862">
    <property type="component" value="Unassembled WGS sequence"/>
</dbReference>
<dbReference type="GeneID" id="43184037"/>
<dbReference type="RefSeq" id="WP_007559517.1">
    <property type="nucleotide sequence ID" value="NZ_CABKPU010000014.1"/>
</dbReference>
<dbReference type="EMBL" id="QSTF01000001">
    <property type="protein sequence ID" value="RGM43261.1"/>
    <property type="molecule type" value="Genomic_DNA"/>
</dbReference>
<evidence type="ECO:0000313" key="7">
    <source>
        <dbReference type="Proteomes" id="UP000260862"/>
    </source>
</evidence>
<sequence>MKKMNLAKCVVVLVITFVASLSTYAAKMNNNLIYNAQEVNGLKVAETVYKKDGNMLTNYMKYNYKYNDNNQMTENMSQKWNVNKNCWENDLCIRYTYDNKSVTTEYYKWNSKKNDFILIPEMTVTMDK</sequence>
<evidence type="ECO:0000313" key="4">
    <source>
        <dbReference type="EMBL" id="RGS09902.1"/>
    </source>
</evidence>
<feature type="chain" id="PRO_5041870920" evidence="1">
    <location>
        <begin position="26"/>
        <end position="128"/>
    </location>
</feature>
<dbReference type="AlphaFoldDB" id="A0A3E4WLX4"/>
<evidence type="ECO:0000256" key="1">
    <source>
        <dbReference type="SAM" id="SignalP"/>
    </source>
</evidence>
<dbReference type="Pfam" id="PF12930">
    <property type="entry name" value="DUF3836"/>
    <property type="match status" value="1"/>
</dbReference>
<dbReference type="Proteomes" id="UP000285109">
    <property type="component" value="Unassembled WGS sequence"/>
</dbReference>
<dbReference type="EMBL" id="QRQK01000019">
    <property type="protein sequence ID" value="RHM95870.1"/>
    <property type="molecule type" value="Genomic_DNA"/>
</dbReference>
<dbReference type="Proteomes" id="UP000260780">
    <property type="component" value="Unassembled WGS sequence"/>
</dbReference>
<dbReference type="EMBL" id="QSQT01000001">
    <property type="protein sequence ID" value="RGK58389.1"/>
    <property type="molecule type" value="Genomic_DNA"/>
</dbReference>
<accession>A0A3E4WLX4</accession>
<organism evidence="3 6">
    <name type="scientific">Phocaeicola plebeius</name>
    <dbReference type="NCBI Taxonomy" id="310297"/>
    <lineage>
        <taxon>Bacteria</taxon>
        <taxon>Pseudomonadati</taxon>
        <taxon>Bacteroidota</taxon>
        <taxon>Bacteroidia</taxon>
        <taxon>Bacteroidales</taxon>
        <taxon>Bacteroidaceae</taxon>
        <taxon>Phocaeicola</taxon>
    </lineage>
</organism>
<dbReference type="Proteomes" id="UP000285750">
    <property type="component" value="Unassembled WGS sequence"/>
</dbReference>
<name>A0A3E4WLX4_9BACT</name>
<dbReference type="EMBL" id="QRUY01000003">
    <property type="protein sequence ID" value="RGS09902.1"/>
    <property type="molecule type" value="Genomic_DNA"/>
</dbReference>
<proteinExistence type="predicted"/>
<evidence type="ECO:0000313" key="2">
    <source>
        <dbReference type="EMBL" id="RGK58389.1"/>
    </source>
</evidence>
<dbReference type="STRING" id="310297.BHV76_05905"/>
<evidence type="ECO:0000313" key="8">
    <source>
        <dbReference type="Proteomes" id="UP000285109"/>
    </source>
</evidence>
<evidence type="ECO:0000313" key="6">
    <source>
        <dbReference type="Proteomes" id="UP000260780"/>
    </source>
</evidence>